<dbReference type="InterPro" id="IPR002611">
    <property type="entry name" value="IstB_ATP-bd"/>
</dbReference>
<protein>
    <recommendedName>
        <fullName evidence="5">Replicative helicase loader DnaC</fullName>
    </recommendedName>
    <alternativeName>
        <fullName evidence="6">DNA replication protein DnaC</fullName>
    </alternativeName>
</protein>
<comment type="similarity">
    <text evidence="1">Belongs to the IS21/IS1162 putative ATP-binding protein family.</text>
</comment>
<evidence type="ECO:0000256" key="6">
    <source>
        <dbReference type="ARBA" id="ARBA00045009"/>
    </source>
</evidence>
<dbReference type="SMART" id="SM00382">
    <property type="entry name" value="AAA"/>
    <property type="match status" value="1"/>
</dbReference>
<dbReference type="PANTHER" id="PTHR30050:SF9">
    <property type="entry name" value="DNA REPLICATION PROTEIN DNAC"/>
    <property type="match status" value="1"/>
</dbReference>
<keyword evidence="2" id="KW-0547">Nucleotide-binding</keyword>
<dbReference type="SUPFAM" id="SSF52540">
    <property type="entry name" value="P-loop containing nucleoside triphosphate hydrolases"/>
    <property type="match status" value="1"/>
</dbReference>
<dbReference type="NCBIfam" id="NF038214">
    <property type="entry name" value="IS21_help_AAA"/>
    <property type="match status" value="1"/>
</dbReference>
<evidence type="ECO:0000256" key="2">
    <source>
        <dbReference type="ARBA" id="ARBA00022741"/>
    </source>
</evidence>
<dbReference type="EMBL" id="CP033119">
    <property type="protein sequence ID" value="AYO52226.1"/>
    <property type="molecule type" value="Genomic_DNA"/>
</dbReference>
<dbReference type="InterPro" id="IPR003593">
    <property type="entry name" value="AAA+_ATPase"/>
</dbReference>
<evidence type="ECO:0000256" key="3">
    <source>
        <dbReference type="ARBA" id="ARBA00022840"/>
    </source>
</evidence>
<comment type="similarity">
    <text evidence="4">Belongs to the DnaC family.</text>
</comment>
<gene>
    <name evidence="8" type="ORF">CDG68_00285</name>
</gene>
<feature type="domain" description="AAA+ ATPase" evidence="7">
    <location>
        <begin position="9"/>
        <end position="146"/>
    </location>
</feature>
<reference evidence="8 9" key="1">
    <citation type="submission" date="2018-10" db="EMBL/GenBank/DDBJ databases">
        <title>The complete genome of Acinetobacter wuhouensis strain WCHAW010062.</title>
        <authorList>
            <person name="Hu Y."/>
            <person name="Long H."/>
            <person name="Feng Y."/>
            <person name="Zong Z."/>
        </authorList>
    </citation>
    <scope>NUCLEOTIDE SEQUENCE [LARGE SCALE GENOMIC DNA]</scope>
    <source>
        <strain evidence="8 9">WCHAW010062</strain>
        <plasmid evidence="8 9">p1_010062</plasmid>
    </source>
</reference>
<geneLocation type="plasmid" evidence="8 9">
    <name>p1_010062</name>
</geneLocation>
<organism evidence="8 9">
    <name type="scientific">Acinetobacter wuhouensis</name>
    <dbReference type="NCBI Taxonomy" id="1879050"/>
    <lineage>
        <taxon>Bacteria</taxon>
        <taxon>Pseudomonadati</taxon>
        <taxon>Pseudomonadota</taxon>
        <taxon>Gammaproteobacteria</taxon>
        <taxon>Moraxellales</taxon>
        <taxon>Moraxellaceae</taxon>
        <taxon>Acinetobacter</taxon>
    </lineage>
</organism>
<dbReference type="InterPro" id="IPR047661">
    <property type="entry name" value="IstB"/>
</dbReference>
<evidence type="ECO:0000313" key="9">
    <source>
        <dbReference type="Proteomes" id="UP000279962"/>
    </source>
</evidence>
<sequence length="166" mass="18630">MFNLSFIARAENVVFLGASGVGKTHLSMALGYKAIMNNIKIKFITAADLMLQLSTAYQQGKLKTYMQRAVLGPKLLIIDEIGYLPFGREEANLFFNVIAKRYEKGSTILTSNLPFSQWSKSFADDVTLTAAMLDRLLHHCHVVQISGESYRLKDKKRIGIQPQVET</sequence>
<keyword evidence="8" id="KW-0614">Plasmid</keyword>
<evidence type="ECO:0000256" key="5">
    <source>
        <dbReference type="ARBA" id="ARBA00044977"/>
    </source>
</evidence>
<accession>A0A3G2SWQ0</accession>
<dbReference type="AlphaFoldDB" id="A0A3G2SWQ0"/>
<name>A0A3G2SWQ0_9GAMM</name>
<dbReference type="PANTHER" id="PTHR30050">
    <property type="entry name" value="CHROMOSOMAL REPLICATION INITIATOR PROTEIN DNAA"/>
    <property type="match status" value="1"/>
</dbReference>
<dbReference type="Pfam" id="PF01695">
    <property type="entry name" value="IstB_IS21"/>
    <property type="match status" value="1"/>
</dbReference>
<dbReference type="Proteomes" id="UP000279962">
    <property type="component" value="Plasmid p1_010062"/>
</dbReference>
<evidence type="ECO:0000256" key="1">
    <source>
        <dbReference type="ARBA" id="ARBA00008059"/>
    </source>
</evidence>
<dbReference type="GO" id="GO:0005524">
    <property type="term" value="F:ATP binding"/>
    <property type="evidence" value="ECO:0007669"/>
    <property type="project" value="UniProtKB-KW"/>
</dbReference>
<dbReference type="Gene3D" id="3.40.50.300">
    <property type="entry name" value="P-loop containing nucleotide triphosphate hydrolases"/>
    <property type="match status" value="1"/>
</dbReference>
<evidence type="ECO:0000259" key="7">
    <source>
        <dbReference type="SMART" id="SM00382"/>
    </source>
</evidence>
<evidence type="ECO:0000313" key="8">
    <source>
        <dbReference type="EMBL" id="AYO52226.1"/>
    </source>
</evidence>
<proteinExistence type="inferred from homology"/>
<dbReference type="GO" id="GO:0006260">
    <property type="term" value="P:DNA replication"/>
    <property type="evidence" value="ECO:0007669"/>
    <property type="project" value="TreeGrafter"/>
</dbReference>
<dbReference type="InterPro" id="IPR027417">
    <property type="entry name" value="P-loop_NTPase"/>
</dbReference>
<dbReference type="CDD" id="cd00009">
    <property type="entry name" value="AAA"/>
    <property type="match status" value="1"/>
</dbReference>
<evidence type="ECO:0000256" key="4">
    <source>
        <dbReference type="ARBA" id="ARBA00038338"/>
    </source>
</evidence>
<keyword evidence="3" id="KW-0067">ATP-binding</keyword>